<protein>
    <recommendedName>
        <fullName evidence="4">DUF4352 domain-containing protein</fullName>
    </recommendedName>
</protein>
<keyword evidence="3" id="KW-1185">Reference proteome</keyword>
<organism evidence="2 3">
    <name type="scientific">Paractinoplanes aksuensis</name>
    <dbReference type="NCBI Taxonomy" id="2939490"/>
    <lineage>
        <taxon>Bacteria</taxon>
        <taxon>Bacillati</taxon>
        <taxon>Actinomycetota</taxon>
        <taxon>Actinomycetes</taxon>
        <taxon>Micromonosporales</taxon>
        <taxon>Micromonosporaceae</taxon>
        <taxon>Paractinoplanes</taxon>
    </lineage>
</organism>
<sequence length="223" mass="23136">MRLLRIACIALTLALGGSSVVGPPPTGPRPAPEVPDAAQRLAMNDPSAPQPELSVSSFVVGEAEPPGRCVSSPGPAGRPITAPLGEPIVYFGAKYTIQEIGVTGPGPGNVWLAARVEVTSSGCLGSANLWDFLFTAADGTTFPPSRQERRGEFTWYDIPAGTRATGLVFFDLPASVVAGGAVGLREPLTVATVLRPTPARPYGLWPVPASPPTALPPDCFGRR</sequence>
<reference evidence="2 3" key="1">
    <citation type="submission" date="2022-06" db="EMBL/GenBank/DDBJ databases">
        <title>New Species of the Genus Actinoplanes, ActinopZanes ferrugineus.</title>
        <authorList>
            <person name="Ding P."/>
        </authorList>
    </citation>
    <scope>NUCLEOTIDE SEQUENCE [LARGE SCALE GENOMIC DNA]</scope>
    <source>
        <strain evidence="2 3">TRM88003</strain>
    </source>
</reference>
<feature type="chain" id="PRO_5045208452" description="DUF4352 domain-containing protein" evidence="1">
    <location>
        <begin position="23"/>
        <end position="223"/>
    </location>
</feature>
<evidence type="ECO:0008006" key="4">
    <source>
        <dbReference type="Google" id="ProtNLM"/>
    </source>
</evidence>
<proteinExistence type="predicted"/>
<dbReference type="RefSeq" id="WP_253241130.1">
    <property type="nucleotide sequence ID" value="NZ_JAMYJR010000034.1"/>
</dbReference>
<evidence type="ECO:0000256" key="1">
    <source>
        <dbReference type="SAM" id="SignalP"/>
    </source>
</evidence>
<name>A0ABT1DW94_9ACTN</name>
<accession>A0ABT1DW94</accession>
<comment type="caution">
    <text evidence="2">The sequence shown here is derived from an EMBL/GenBank/DDBJ whole genome shotgun (WGS) entry which is preliminary data.</text>
</comment>
<feature type="signal peptide" evidence="1">
    <location>
        <begin position="1"/>
        <end position="22"/>
    </location>
</feature>
<keyword evidence="1" id="KW-0732">Signal</keyword>
<gene>
    <name evidence="2" type="ORF">M1L60_31235</name>
</gene>
<evidence type="ECO:0000313" key="3">
    <source>
        <dbReference type="Proteomes" id="UP001523369"/>
    </source>
</evidence>
<dbReference type="Proteomes" id="UP001523369">
    <property type="component" value="Unassembled WGS sequence"/>
</dbReference>
<dbReference type="EMBL" id="JAMYJR010000034">
    <property type="protein sequence ID" value="MCO8275062.1"/>
    <property type="molecule type" value="Genomic_DNA"/>
</dbReference>
<evidence type="ECO:0000313" key="2">
    <source>
        <dbReference type="EMBL" id="MCO8275062.1"/>
    </source>
</evidence>